<accession>A0A2G9YX99</accession>
<feature type="region of interest" description="Disordered" evidence="1">
    <location>
        <begin position="428"/>
        <end position="463"/>
    </location>
</feature>
<feature type="compositionally biased region" description="Acidic residues" evidence="1">
    <location>
        <begin position="444"/>
        <end position="463"/>
    </location>
</feature>
<dbReference type="EMBL" id="PCRP01000016">
    <property type="protein sequence ID" value="PIP23842.1"/>
    <property type="molecule type" value="Genomic_DNA"/>
</dbReference>
<comment type="caution">
    <text evidence="2">The sequence shown here is derived from an EMBL/GenBank/DDBJ whole genome shotgun (WGS) entry which is preliminary data.</text>
</comment>
<proteinExistence type="predicted"/>
<organism evidence="2 3">
    <name type="scientific">Candidatus Nealsonbacteria bacterium CG23_combo_of_CG06-09_8_20_14_all_38_19</name>
    <dbReference type="NCBI Taxonomy" id="1974721"/>
    <lineage>
        <taxon>Bacteria</taxon>
        <taxon>Candidatus Nealsoniibacteriota</taxon>
    </lineage>
</organism>
<sequence length="463" mass="54101">METQVVAVVPSKERHVDVLDSLDYSATLKKPHQLIPWLRKQQATGNEIIALCYMGGSGRGLYGRIKKIGIPVQQVPISRVQKGVGLAPKASGQERANALLAVWQKNRDVFYPLREQDRIVVRGRLLTRRRLALQKSRKPEMLRMQDALRELEFSLPEEFQTMIELMQQGLKDLFKGKKAREEIADELKRLETLVAKHDIDEADLLDIRLFLEPYFVLGLKRDEERLEARITAYLKMFPIWDWLHPPKESVLPIVHGFGPAIGGAVIFETGDIRRFPSRGEYRSYARFGLDSNGHFPAHKRGEVSSQNRKFFQALWWWTSDQIGRYKHPWKELYLWKKAREMRAHTEVVPIPKVTKDGRPYTEYKYSLLHLHRRAARWTGSQLLNYIWDLWNAVEREGDPTNWYISSTWPAYFSRVQQELAGGLKEYLNTEIPRRRKTEPKAPPEEYEEEYDGDEDSGDDEEED</sequence>
<gene>
    <name evidence="2" type="ORF">COX36_01055</name>
</gene>
<evidence type="ECO:0000313" key="2">
    <source>
        <dbReference type="EMBL" id="PIP23842.1"/>
    </source>
</evidence>
<reference evidence="2 3" key="1">
    <citation type="submission" date="2017-09" db="EMBL/GenBank/DDBJ databases">
        <title>Depth-based differentiation of microbial function through sediment-hosted aquifers and enrichment of novel symbionts in the deep terrestrial subsurface.</title>
        <authorList>
            <person name="Probst A.J."/>
            <person name="Ladd B."/>
            <person name="Jarett J.K."/>
            <person name="Geller-Mcgrath D.E."/>
            <person name="Sieber C.M."/>
            <person name="Emerson J.B."/>
            <person name="Anantharaman K."/>
            <person name="Thomas B.C."/>
            <person name="Malmstrom R."/>
            <person name="Stieglmeier M."/>
            <person name="Klingl A."/>
            <person name="Woyke T."/>
            <person name="Ryan C.M."/>
            <person name="Banfield J.F."/>
        </authorList>
    </citation>
    <scope>NUCLEOTIDE SEQUENCE [LARGE SCALE GENOMIC DNA]</scope>
    <source>
        <strain evidence="2">CG23_combo_of_CG06-09_8_20_14_all_38_19</strain>
    </source>
</reference>
<evidence type="ECO:0000313" key="3">
    <source>
        <dbReference type="Proteomes" id="UP000230273"/>
    </source>
</evidence>
<evidence type="ECO:0000256" key="1">
    <source>
        <dbReference type="SAM" id="MobiDB-lite"/>
    </source>
</evidence>
<evidence type="ECO:0008006" key="4">
    <source>
        <dbReference type="Google" id="ProtNLM"/>
    </source>
</evidence>
<protein>
    <recommendedName>
        <fullName evidence="4">IS110 family transposase</fullName>
    </recommendedName>
</protein>
<dbReference type="AlphaFoldDB" id="A0A2G9YX99"/>
<dbReference type="Proteomes" id="UP000230273">
    <property type="component" value="Unassembled WGS sequence"/>
</dbReference>
<name>A0A2G9YX99_9BACT</name>